<dbReference type="GO" id="GO:0050660">
    <property type="term" value="F:flavin adenine dinucleotide binding"/>
    <property type="evidence" value="ECO:0007669"/>
    <property type="project" value="InterPro"/>
</dbReference>
<dbReference type="KEGG" id="cal:CAALFM_C207840WA"/>
<evidence type="ECO:0008006" key="9">
    <source>
        <dbReference type="Google" id="ProtNLM"/>
    </source>
</evidence>
<reference evidence="7 8" key="1">
    <citation type="journal article" date="2004" name="Proc. Natl. Acad. Sci. U.S.A.">
        <title>The diploid genome sequence of Candida albicans.</title>
        <authorList>
            <person name="Jones T."/>
            <person name="Federspiel N.A."/>
            <person name="Chibana H."/>
            <person name="Dungan J."/>
            <person name="Kalman S."/>
            <person name="Magee B.B."/>
            <person name="Newport G."/>
            <person name="Thorstenson Y.R."/>
            <person name="Agabian N."/>
            <person name="Magee P.T."/>
            <person name="Davis R.W."/>
            <person name="Scherer S."/>
        </authorList>
    </citation>
    <scope>NUCLEOTIDE SEQUENCE [LARGE SCALE GENOMIC DNA]</scope>
    <source>
        <strain evidence="8">SC5314 / ATCC MYA-2876</strain>
    </source>
</reference>
<reference evidence="7 8" key="2">
    <citation type="journal article" date="2007" name="Genome Biol.">
        <title>Assembly of the Candida albicans genome into sixteen supercontigs aligned on the eight chromosomes.</title>
        <authorList>
            <person name="van het Hoog M."/>
            <person name="Rast T.J."/>
            <person name="Martchenko M."/>
            <person name="Grindle S."/>
            <person name="Dignard D."/>
            <person name="Hogues H."/>
            <person name="Cuomo C."/>
            <person name="Berriman M."/>
            <person name="Scherer S."/>
            <person name="Magee B.B."/>
            <person name="Whiteway M."/>
            <person name="Chibana H."/>
            <person name="Nantel A."/>
            <person name="Magee P.T."/>
        </authorList>
    </citation>
    <scope>GENOME REANNOTATION</scope>
    <source>
        <strain evidence="8">SC5314 / ATCC MYA-2876</strain>
    </source>
</reference>
<dbReference type="Pfam" id="PF00743">
    <property type="entry name" value="FMO-like"/>
    <property type="match status" value="2"/>
</dbReference>
<evidence type="ECO:0000256" key="4">
    <source>
        <dbReference type="ARBA" id="ARBA00022857"/>
    </source>
</evidence>
<dbReference type="InterPro" id="IPR020946">
    <property type="entry name" value="Flavin_mOase-like"/>
</dbReference>
<dbReference type="PRINTS" id="PR00419">
    <property type="entry name" value="ADXRDTASE"/>
</dbReference>
<sequence>MPSLSDLDYENPVKIASTQIETVAIIGGGASGAIILDTLLKEPSNIKKIVVFERQKKLGGIWLFNKDIRSTPNDLIKSGSYNLENDPQLPNPFHKQQEKAKKILLPKNTQERFIETPSYYGITTNIIEKMMTYSDVNKWDVEGDAETRKYVEGSIVQDYIEKYFDKNLNDPRTELRLNSTVEDVERITRDDNSNGSDKIPYRFKLTVRNPQDDDHDVWYQEEFDTVVIATGHYHVPFIPHVPGLKTVQEKYPSKIQHAKFYRDSSSYKNKTVVVVGSRASGADLTKFIAREDGTTVYQSVRNFDNTKFVTQKTNVVKKPQIEKFEFSEGSIKIVFEDGTLLENPDYVIYCTGYLFSYPYLNRLTNNQITEGITIPNLYQHTFLINEPLITIIGVPIDGISFRVFEYQAVLLARYLTGKISLPPRSKQSEWVNKRYEDKKNTRAYHTIGVLDAFNYSNDLIKLGEVSDKVEVGRKFPILSSDDILLYKEAGEKLKKFWDER</sequence>
<organism evidence="7 8">
    <name type="scientific">Candida albicans (strain SC5314 / ATCC MYA-2876)</name>
    <name type="common">Yeast</name>
    <dbReference type="NCBI Taxonomy" id="237561"/>
    <lineage>
        <taxon>Eukaryota</taxon>
        <taxon>Fungi</taxon>
        <taxon>Dikarya</taxon>
        <taxon>Ascomycota</taxon>
        <taxon>Saccharomycotina</taxon>
        <taxon>Pichiomycetes</taxon>
        <taxon>Debaryomycetaceae</taxon>
        <taxon>Candida/Lodderomyces clade</taxon>
        <taxon>Candida</taxon>
    </lineage>
</organism>
<dbReference type="InterPro" id="IPR050346">
    <property type="entry name" value="FMO-like"/>
</dbReference>
<dbReference type="InParanoid" id="A0A1D8PI45"/>
<evidence type="ECO:0000313" key="7">
    <source>
        <dbReference type="EMBL" id="AOW27781.1"/>
    </source>
</evidence>
<dbReference type="GO" id="GO:0004499">
    <property type="term" value="F:N,N-dimethylaniline monooxygenase activity"/>
    <property type="evidence" value="ECO:0007669"/>
    <property type="project" value="InterPro"/>
</dbReference>
<dbReference type="SMR" id="A0A1D8PI45"/>
<keyword evidence="5" id="KW-0560">Oxidoreductase</keyword>
<dbReference type="CGD" id="CAL0000193619">
    <property type="gene designation" value="orf19.9743"/>
</dbReference>
<comment type="similarity">
    <text evidence="1">Belongs to the FMO family.</text>
</comment>
<dbReference type="Gene3D" id="3.50.50.60">
    <property type="entry name" value="FAD/NAD(P)-binding domain"/>
    <property type="match status" value="2"/>
</dbReference>
<dbReference type="PIRSF" id="PIRSF000332">
    <property type="entry name" value="FMO"/>
    <property type="match status" value="1"/>
</dbReference>
<keyword evidence="8" id="KW-1185">Reference proteome</keyword>
<dbReference type="Proteomes" id="UP000000559">
    <property type="component" value="Chromosome 2"/>
</dbReference>
<evidence type="ECO:0000256" key="2">
    <source>
        <dbReference type="ARBA" id="ARBA00022630"/>
    </source>
</evidence>
<gene>
    <name evidence="7" type="ordered locus">CAALFM_C207840WA</name>
    <name evidence="6" type="ordered locus">orf19.9743</name>
</gene>
<dbReference type="GO" id="GO:0050661">
    <property type="term" value="F:NADP binding"/>
    <property type="evidence" value="ECO:0007669"/>
    <property type="project" value="InterPro"/>
</dbReference>
<name>A0A1D8PI45_CANAL</name>
<dbReference type="SUPFAM" id="SSF51905">
    <property type="entry name" value="FAD/NAD(P)-binding domain"/>
    <property type="match status" value="2"/>
</dbReference>
<evidence type="ECO:0000256" key="1">
    <source>
        <dbReference type="ARBA" id="ARBA00009183"/>
    </source>
</evidence>
<dbReference type="VEuPathDB" id="FungiDB:C2_07840W_A"/>
<keyword evidence="3" id="KW-0274">FAD</keyword>
<dbReference type="AlphaFoldDB" id="A0A1D8PI45"/>
<evidence type="ECO:0000256" key="3">
    <source>
        <dbReference type="ARBA" id="ARBA00022827"/>
    </source>
</evidence>
<evidence type="ECO:0000313" key="8">
    <source>
        <dbReference type="Proteomes" id="UP000000559"/>
    </source>
</evidence>
<dbReference type="OrthoDB" id="66881at2759"/>
<dbReference type="GO" id="GO:0004497">
    <property type="term" value="F:monooxygenase activity"/>
    <property type="evidence" value="ECO:0000318"/>
    <property type="project" value="GO_Central"/>
</dbReference>
<dbReference type="eggNOG" id="KOG1399">
    <property type="taxonomic scope" value="Eukaryota"/>
</dbReference>
<dbReference type="InterPro" id="IPR036188">
    <property type="entry name" value="FAD/NAD-bd_sf"/>
</dbReference>
<accession>A0A1D8PI45</accession>
<protein>
    <recommendedName>
        <fullName evidence="9">Thiol-specific monooxygenase</fullName>
    </recommendedName>
</protein>
<keyword evidence="2" id="KW-0285">Flavoprotein</keyword>
<evidence type="ECO:0000256" key="5">
    <source>
        <dbReference type="ARBA" id="ARBA00023002"/>
    </source>
</evidence>
<reference evidence="7 8" key="3">
    <citation type="journal article" date="2013" name="Genome Biol.">
        <title>Assembly of a phased diploid Candida albicans genome facilitates allele-specific measurements and provides a simple model for repeat and indel structure.</title>
        <authorList>
            <person name="Muzzey D."/>
            <person name="Schwartz K."/>
            <person name="Weissman J.S."/>
            <person name="Sherlock G."/>
        </authorList>
    </citation>
    <scope>NUCLEOTIDE SEQUENCE [LARGE SCALE GENOMIC DNA]</scope>
    <source>
        <strain evidence="8">SC5314 / ATCC MYA-2876</strain>
    </source>
</reference>
<dbReference type="GeneID" id="3642321"/>
<dbReference type="InterPro" id="IPR000960">
    <property type="entry name" value="Flavin_mOase"/>
</dbReference>
<proteinExistence type="inferred from homology"/>
<evidence type="ECO:0000313" key="6">
    <source>
        <dbReference type="CGD" id="CAL0000193619"/>
    </source>
</evidence>
<dbReference type="PANTHER" id="PTHR23023">
    <property type="entry name" value="DIMETHYLANILINE MONOOXYGENASE"/>
    <property type="match status" value="1"/>
</dbReference>
<dbReference type="EMBL" id="CP017624">
    <property type="protein sequence ID" value="AOW27781.1"/>
    <property type="molecule type" value="Genomic_DNA"/>
</dbReference>
<dbReference type="RefSeq" id="XP_716037.2">
    <property type="nucleotide sequence ID" value="XM_710944.2"/>
</dbReference>
<keyword evidence="4" id="KW-0521">NADP</keyword>